<evidence type="ECO:0000256" key="4">
    <source>
        <dbReference type="ARBA" id="ARBA00022475"/>
    </source>
</evidence>
<evidence type="ECO:0000256" key="8">
    <source>
        <dbReference type="ARBA" id="ARBA00022982"/>
    </source>
</evidence>
<dbReference type="InterPro" id="IPR011577">
    <property type="entry name" value="Cyt_b561_bac/Ni-Hgenase"/>
</dbReference>
<sequence length="184" mass="19519">MKLRDNGLGFSPVTIALHWLVAALLLSIIGFDIAICQTAGEVQSAGLTRIQNLLGTILFVISIYRFGARMSSYHPLPVGTPNPIEVIVSRSVAVSLALAMVLLPIAAWLSKSAAGEGIDLPGGFAIPALIEPNAQVKPVVDILFNVGATAFLLGLALHIFGALKNHLVLRNDALKRMIGKHVEL</sequence>
<keyword evidence="16" id="KW-1185">Reference proteome</keyword>
<keyword evidence="11 13" id="KW-0472">Membrane</keyword>
<evidence type="ECO:0000256" key="7">
    <source>
        <dbReference type="ARBA" id="ARBA00022723"/>
    </source>
</evidence>
<evidence type="ECO:0000256" key="2">
    <source>
        <dbReference type="ARBA" id="ARBA00004651"/>
    </source>
</evidence>
<feature type="transmembrane region" description="Helical" evidence="13">
    <location>
        <begin position="47"/>
        <end position="67"/>
    </location>
</feature>
<evidence type="ECO:0000256" key="11">
    <source>
        <dbReference type="ARBA" id="ARBA00023136"/>
    </source>
</evidence>
<evidence type="ECO:0000256" key="6">
    <source>
        <dbReference type="ARBA" id="ARBA00022692"/>
    </source>
</evidence>
<feature type="transmembrane region" description="Helical" evidence="13">
    <location>
        <begin position="15"/>
        <end position="35"/>
    </location>
</feature>
<dbReference type="InterPro" id="IPR016174">
    <property type="entry name" value="Di-haem_cyt_TM"/>
</dbReference>
<keyword evidence="9 13" id="KW-1133">Transmembrane helix</keyword>
<dbReference type="RefSeq" id="WP_408176024.1">
    <property type="nucleotide sequence ID" value="NZ_JAQQEZ010000003.1"/>
</dbReference>
<keyword evidence="8" id="KW-0249">Electron transport</keyword>
<evidence type="ECO:0000256" key="5">
    <source>
        <dbReference type="ARBA" id="ARBA00022617"/>
    </source>
</evidence>
<dbReference type="PANTHER" id="PTHR30529:SF1">
    <property type="entry name" value="CYTOCHROME B561 HOMOLOG 2"/>
    <property type="match status" value="1"/>
</dbReference>
<evidence type="ECO:0000256" key="12">
    <source>
        <dbReference type="ARBA" id="ARBA00037975"/>
    </source>
</evidence>
<evidence type="ECO:0000256" key="3">
    <source>
        <dbReference type="ARBA" id="ARBA00022448"/>
    </source>
</evidence>
<keyword evidence="3" id="KW-0813">Transport</keyword>
<evidence type="ECO:0000313" key="16">
    <source>
        <dbReference type="Proteomes" id="UP001629230"/>
    </source>
</evidence>
<dbReference type="EMBL" id="JAQQEZ010000003">
    <property type="protein sequence ID" value="MFM0000549.1"/>
    <property type="molecule type" value="Genomic_DNA"/>
</dbReference>
<evidence type="ECO:0000259" key="14">
    <source>
        <dbReference type="Pfam" id="PF01292"/>
    </source>
</evidence>
<proteinExistence type="inferred from homology"/>
<evidence type="ECO:0000256" key="10">
    <source>
        <dbReference type="ARBA" id="ARBA00023004"/>
    </source>
</evidence>
<feature type="transmembrane region" description="Helical" evidence="13">
    <location>
        <begin position="142"/>
        <end position="163"/>
    </location>
</feature>
<accession>A0ABW9ALU9</accession>
<comment type="caution">
    <text evidence="15">The sequence shown here is derived from an EMBL/GenBank/DDBJ whole genome shotgun (WGS) entry which is preliminary data.</text>
</comment>
<dbReference type="PANTHER" id="PTHR30529">
    <property type="entry name" value="CYTOCHROME B561"/>
    <property type="match status" value="1"/>
</dbReference>
<keyword evidence="7" id="KW-0479">Metal-binding</keyword>
<keyword evidence="5" id="KW-0349">Heme</keyword>
<feature type="domain" description="Cytochrome b561 bacterial/Ni-hydrogenase" evidence="14">
    <location>
        <begin position="10"/>
        <end position="179"/>
    </location>
</feature>
<evidence type="ECO:0000256" key="9">
    <source>
        <dbReference type="ARBA" id="ARBA00022989"/>
    </source>
</evidence>
<keyword evidence="10" id="KW-0408">Iron</keyword>
<dbReference type="InterPro" id="IPR052168">
    <property type="entry name" value="Cytochrome_b561_oxidase"/>
</dbReference>
<evidence type="ECO:0000256" key="1">
    <source>
        <dbReference type="ARBA" id="ARBA00001970"/>
    </source>
</evidence>
<dbReference type="Pfam" id="PF01292">
    <property type="entry name" value="Ni_hydr_CYTB"/>
    <property type="match status" value="1"/>
</dbReference>
<comment type="similarity">
    <text evidence="12">Belongs to the cytochrome b561 family.</text>
</comment>
<protein>
    <submittedName>
        <fullName evidence="15">Cytochrome b/b6 domain-containing protein</fullName>
    </submittedName>
</protein>
<feature type="transmembrane region" description="Helical" evidence="13">
    <location>
        <begin position="87"/>
        <end position="109"/>
    </location>
</feature>
<comment type="cofactor">
    <cofactor evidence="1">
        <name>heme b</name>
        <dbReference type="ChEBI" id="CHEBI:60344"/>
    </cofactor>
</comment>
<reference evidence="15 16" key="1">
    <citation type="journal article" date="2024" name="Chem. Sci.">
        <title>Discovery of megapolipeptins by genome mining of a Burkholderiales bacteria collection.</title>
        <authorList>
            <person name="Paulo B.S."/>
            <person name="Recchia M.J.J."/>
            <person name="Lee S."/>
            <person name="Fergusson C.H."/>
            <person name="Romanowski S.B."/>
            <person name="Hernandez A."/>
            <person name="Krull N."/>
            <person name="Liu D.Y."/>
            <person name="Cavanagh H."/>
            <person name="Bos A."/>
            <person name="Gray C.A."/>
            <person name="Murphy B.T."/>
            <person name="Linington R.G."/>
            <person name="Eustaquio A.S."/>
        </authorList>
    </citation>
    <scope>NUCLEOTIDE SEQUENCE [LARGE SCALE GENOMIC DNA]</scope>
    <source>
        <strain evidence="15 16">RL17-350-BIC-A</strain>
    </source>
</reference>
<dbReference type="Proteomes" id="UP001629230">
    <property type="component" value="Unassembled WGS sequence"/>
</dbReference>
<evidence type="ECO:0000313" key="15">
    <source>
        <dbReference type="EMBL" id="MFM0000549.1"/>
    </source>
</evidence>
<organism evidence="15 16">
    <name type="scientific">Paraburkholderia dipogonis</name>
    <dbReference type="NCBI Taxonomy" id="1211383"/>
    <lineage>
        <taxon>Bacteria</taxon>
        <taxon>Pseudomonadati</taxon>
        <taxon>Pseudomonadota</taxon>
        <taxon>Betaproteobacteria</taxon>
        <taxon>Burkholderiales</taxon>
        <taxon>Burkholderiaceae</taxon>
        <taxon>Paraburkholderia</taxon>
    </lineage>
</organism>
<comment type="subcellular location">
    <subcellularLocation>
        <location evidence="2">Cell membrane</location>
        <topology evidence="2">Multi-pass membrane protein</topology>
    </subcellularLocation>
</comment>
<name>A0ABW9ALU9_9BURK</name>
<evidence type="ECO:0000256" key="13">
    <source>
        <dbReference type="SAM" id="Phobius"/>
    </source>
</evidence>
<dbReference type="SUPFAM" id="SSF81342">
    <property type="entry name" value="Transmembrane di-heme cytochromes"/>
    <property type="match status" value="1"/>
</dbReference>
<keyword evidence="4" id="KW-1003">Cell membrane</keyword>
<keyword evidence="6 13" id="KW-0812">Transmembrane</keyword>
<gene>
    <name evidence="15" type="ORF">PQR57_05945</name>
</gene>